<evidence type="ECO:0000256" key="1">
    <source>
        <dbReference type="SAM" id="MobiDB-lite"/>
    </source>
</evidence>
<feature type="region of interest" description="Disordered" evidence="1">
    <location>
        <begin position="143"/>
        <end position="163"/>
    </location>
</feature>
<feature type="compositionally biased region" description="Polar residues" evidence="1">
    <location>
        <begin position="150"/>
        <end position="163"/>
    </location>
</feature>
<dbReference type="KEGG" id="cne:CNC05230"/>
<gene>
    <name evidence="2" type="ordered locus">CNC05230</name>
</gene>
<dbReference type="PANTHER" id="PTHR38696">
    <property type="entry name" value="MEDIATOR OF RNA POLYMERASE II TRANSCRIPTION SUBUNIT 13"/>
    <property type="match status" value="1"/>
</dbReference>
<dbReference type="AlphaFoldDB" id="Q5KJV5"/>
<dbReference type="OMA" id="MPLHIPR"/>
<evidence type="ECO:0000313" key="2">
    <source>
        <dbReference type="EMBL" id="AAW42402.1"/>
    </source>
</evidence>
<feature type="region of interest" description="Disordered" evidence="1">
    <location>
        <begin position="1"/>
        <end position="117"/>
    </location>
</feature>
<dbReference type="VEuPathDB" id="FungiDB:CNC05230"/>
<dbReference type="HOGENOM" id="CLU_050876_0_0_1"/>
<protein>
    <submittedName>
        <fullName evidence="2">Uncharacterized protein</fullName>
    </submittedName>
</protein>
<dbReference type="InParanoid" id="Q5KJV5"/>
<dbReference type="STRING" id="214684.Q5KJV5"/>
<reference evidence="2 3" key="1">
    <citation type="journal article" date="2005" name="Science">
        <title>The genome of the basidiomycetous yeast and human pathogen Cryptococcus neoformans.</title>
        <authorList>
            <person name="Loftus B.J."/>
            <person name="Fung E."/>
            <person name="Roncaglia P."/>
            <person name="Rowley D."/>
            <person name="Amedeo P."/>
            <person name="Bruno D."/>
            <person name="Vamathevan J."/>
            <person name="Miranda M."/>
            <person name="Anderson I.J."/>
            <person name="Fraser J.A."/>
            <person name="Allen J.E."/>
            <person name="Bosdet I.E."/>
            <person name="Brent M.R."/>
            <person name="Chiu R."/>
            <person name="Doering T.L."/>
            <person name="Donlin M.J."/>
            <person name="D'Souza C.A."/>
            <person name="Fox D.S."/>
            <person name="Grinberg V."/>
            <person name="Fu J."/>
            <person name="Fukushima M."/>
            <person name="Haas B.J."/>
            <person name="Huang J.C."/>
            <person name="Janbon G."/>
            <person name="Jones S.J."/>
            <person name="Koo H.L."/>
            <person name="Krzywinski M.I."/>
            <person name="Kwon-Chung J.K."/>
            <person name="Lengeler K.B."/>
            <person name="Maiti R."/>
            <person name="Marra M.A."/>
            <person name="Marra R.E."/>
            <person name="Mathewson C.A."/>
            <person name="Mitchell T.G."/>
            <person name="Pertea M."/>
            <person name="Riggs F.R."/>
            <person name="Salzberg S.L."/>
            <person name="Schein J.E."/>
            <person name="Shvartsbeyn A."/>
            <person name="Shin H."/>
            <person name="Shumway M."/>
            <person name="Specht C.A."/>
            <person name="Suh B.B."/>
            <person name="Tenney A."/>
            <person name="Utterback T.R."/>
            <person name="Wickes B.L."/>
            <person name="Wortman J.R."/>
            <person name="Wye N.H."/>
            <person name="Kronstad J.W."/>
            <person name="Lodge J.K."/>
            <person name="Heitman J."/>
            <person name="Davis R.W."/>
            <person name="Fraser C.M."/>
            <person name="Hyman R.W."/>
        </authorList>
    </citation>
    <scope>NUCLEOTIDE SEQUENCE [LARGE SCALE GENOMIC DNA]</scope>
    <source>
        <strain evidence="3">JEC21 / ATCC MYA-565</strain>
    </source>
</reference>
<dbReference type="PANTHER" id="PTHR38696:SF1">
    <property type="entry name" value="MEDIATOR OF RNA POLYMERASE II TRANSCRIPTION SUBUNIT 13"/>
    <property type="match status" value="1"/>
</dbReference>
<feature type="compositionally biased region" description="Pro residues" evidence="1">
    <location>
        <begin position="41"/>
        <end position="52"/>
    </location>
</feature>
<dbReference type="OrthoDB" id="3255427at2759"/>
<dbReference type="RefSeq" id="XP_569709.1">
    <property type="nucleotide sequence ID" value="XM_569709.2"/>
</dbReference>
<proteinExistence type="predicted"/>
<dbReference type="PaxDb" id="214684-Q5KJV5"/>
<organism evidence="2 3">
    <name type="scientific">Cryptococcus deneoformans (strain JEC21 / ATCC MYA-565)</name>
    <name type="common">Cryptococcus neoformans var. neoformans serotype D</name>
    <dbReference type="NCBI Taxonomy" id="214684"/>
    <lineage>
        <taxon>Eukaryota</taxon>
        <taxon>Fungi</taxon>
        <taxon>Dikarya</taxon>
        <taxon>Basidiomycota</taxon>
        <taxon>Agaricomycotina</taxon>
        <taxon>Tremellomycetes</taxon>
        <taxon>Tremellales</taxon>
        <taxon>Cryptococcaceae</taxon>
        <taxon>Cryptococcus</taxon>
        <taxon>Cryptococcus neoformans species complex</taxon>
    </lineage>
</organism>
<feature type="compositionally biased region" description="Low complexity" evidence="1">
    <location>
        <begin position="53"/>
        <end position="67"/>
    </location>
</feature>
<dbReference type="Proteomes" id="UP000002149">
    <property type="component" value="Chromosome 3"/>
</dbReference>
<feature type="compositionally biased region" description="Polar residues" evidence="1">
    <location>
        <begin position="72"/>
        <end position="89"/>
    </location>
</feature>
<dbReference type="GeneID" id="3256827"/>
<keyword evidence="3" id="KW-1185">Reference proteome</keyword>
<dbReference type="EMBL" id="AE017343">
    <property type="protein sequence ID" value="AAW42402.1"/>
    <property type="molecule type" value="Genomic_DNA"/>
</dbReference>
<evidence type="ECO:0000313" key="3">
    <source>
        <dbReference type="Proteomes" id="UP000002149"/>
    </source>
</evidence>
<dbReference type="eggNOG" id="ENOG502R3FC">
    <property type="taxonomic scope" value="Eukaryota"/>
</dbReference>
<feature type="compositionally biased region" description="Polar residues" evidence="1">
    <location>
        <begin position="97"/>
        <end position="117"/>
    </location>
</feature>
<name>Q5KJV5_CRYD1</name>
<accession>Q5KJV5</accession>
<sequence>MPLHIPRVIHRLSRSGQERPQIEEPSLADQTSAFLPDTSPASPPPSFAPPQSPASSSALSQTSALPPLTAPFNLSNADRRQSTQSSGNNLVHGILKNPTSPSQTASESTSPSFGASSGTFASLHKRMSSMTFDRSETIDSFLLDNDGDNNEASSPHTPATSVSSLQGYCPLPTGAGTQKFPFFMMTISSVSALSFVALPLALRTVVLDAVNRAWKKGISKIQEIDYQPELMRRHKEKGCEGGVWEITFRGEAWVPSSSEKVSSKRIILNLLTEFAREGYDLTSSFRTSAKDSGKDTLIFLRSSSRPDPDPVFFAVAFHSHDRIWIIDAEADVGQAVEEGIKSWWVDGVRDARVRERHCRELRLRGAPWTAHTTQSVISARCIHLTIMRIITNAAMGYDFVGSVDMADREEGEMPVTFYRRRWGTSTRAVWSMPPEITTD</sequence>